<keyword evidence="7 10" id="KW-0464">Manganese</keyword>
<dbReference type="HAMAP" id="MF_00202">
    <property type="entry name" value="Idi"/>
    <property type="match status" value="1"/>
</dbReference>
<keyword evidence="9 10" id="KW-0413">Isomerase</keyword>
<feature type="binding site" evidence="10">
    <location>
        <position position="95"/>
    </location>
    <ligand>
        <name>Mg(2+)</name>
        <dbReference type="ChEBI" id="CHEBI:18420"/>
    </ligand>
</feature>
<evidence type="ECO:0000313" key="13">
    <source>
        <dbReference type="EMBL" id="SNT42209.1"/>
    </source>
</evidence>
<dbReference type="GO" id="GO:0046872">
    <property type="term" value="F:metal ion binding"/>
    <property type="evidence" value="ECO:0007669"/>
    <property type="project" value="UniProtKB-KW"/>
</dbReference>
<evidence type="ECO:0000259" key="12">
    <source>
        <dbReference type="PROSITE" id="PS51462"/>
    </source>
</evidence>
<feature type="binding site" evidence="10">
    <location>
        <position position="77"/>
    </location>
    <ligand>
        <name>Mn(2+)</name>
        <dbReference type="ChEBI" id="CHEBI:29035"/>
    </ligand>
</feature>
<dbReference type="PANTHER" id="PTHR10885:SF0">
    <property type="entry name" value="ISOPENTENYL-DIPHOSPHATE DELTA-ISOMERASE"/>
    <property type="match status" value="1"/>
</dbReference>
<feature type="active site" evidence="10 11">
    <location>
        <position position="124"/>
    </location>
</feature>
<dbReference type="Gene3D" id="3.90.79.10">
    <property type="entry name" value="Nucleoside Triphosphate Pyrophosphohydrolase"/>
    <property type="match status" value="1"/>
</dbReference>
<dbReference type="NCBIfam" id="NF002995">
    <property type="entry name" value="PRK03759.1"/>
    <property type="match status" value="1"/>
</dbReference>
<keyword evidence="6 10" id="KW-0460">Magnesium</keyword>
<feature type="binding site" evidence="10">
    <location>
        <position position="124"/>
    </location>
    <ligand>
        <name>Mn(2+)</name>
        <dbReference type="ChEBI" id="CHEBI:29035"/>
    </ligand>
</feature>
<evidence type="ECO:0000256" key="1">
    <source>
        <dbReference type="ARBA" id="ARBA00004826"/>
    </source>
</evidence>
<keyword evidence="8 10" id="KW-0414">Isoprene biosynthesis</keyword>
<dbReference type="STRING" id="398843.A3K89_12905"/>
<reference evidence="14" key="1">
    <citation type="submission" date="2017-06" db="EMBL/GenBank/DDBJ databases">
        <authorList>
            <person name="Varghese N."/>
            <person name="Submissions S."/>
        </authorList>
    </citation>
    <scope>NUCLEOTIDE SEQUENCE [LARGE SCALE GENOMIC DNA]</scope>
    <source>
        <strain evidence="14">JCM 23211</strain>
    </source>
</reference>
<dbReference type="InterPro" id="IPR015797">
    <property type="entry name" value="NUDIX_hydrolase-like_dom_sf"/>
</dbReference>
<dbReference type="EC" id="5.3.3.2" evidence="3 10"/>
<feature type="binding site" evidence="10">
    <location>
        <position position="33"/>
    </location>
    <ligand>
        <name>Mn(2+)</name>
        <dbReference type="ChEBI" id="CHEBI:29035"/>
    </ligand>
</feature>
<dbReference type="GO" id="GO:0008299">
    <property type="term" value="P:isoprenoid biosynthetic process"/>
    <property type="evidence" value="ECO:0007669"/>
    <property type="project" value="UniProtKB-UniRule"/>
</dbReference>
<feature type="domain" description="Nudix hydrolase" evidence="12">
    <location>
        <begin position="38"/>
        <end position="178"/>
    </location>
</feature>
<dbReference type="Pfam" id="PF00293">
    <property type="entry name" value="NUDIX"/>
    <property type="match status" value="1"/>
</dbReference>
<organism evidence="13 14">
    <name type="scientific">Rhodococcoides kyotonense</name>
    <dbReference type="NCBI Taxonomy" id="398843"/>
    <lineage>
        <taxon>Bacteria</taxon>
        <taxon>Bacillati</taxon>
        <taxon>Actinomycetota</taxon>
        <taxon>Actinomycetes</taxon>
        <taxon>Mycobacteriales</taxon>
        <taxon>Nocardiaceae</taxon>
        <taxon>Rhodococcoides</taxon>
    </lineage>
</organism>
<dbReference type="UniPathway" id="UPA00059">
    <property type="reaction ID" value="UER00104"/>
</dbReference>
<dbReference type="NCBIfam" id="TIGR02150">
    <property type="entry name" value="IPP_isom_1"/>
    <property type="match status" value="1"/>
</dbReference>
<evidence type="ECO:0000256" key="9">
    <source>
        <dbReference type="ARBA" id="ARBA00023235"/>
    </source>
</evidence>
<feature type="active site" evidence="10 11">
    <location>
        <position position="75"/>
    </location>
</feature>
<protein>
    <recommendedName>
        <fullName evidence="3 10">Isopentenyl-diphosphate Delta-isomerase</fullName>
        <shortName evidence="10">IPP isomerase</shortName>
        <ecNumber evidence="3 10">5.3.3.2</ecNumber>
    </recommendedName>
    <alternativeName>
        <fullName evidence="10">IPP:DMAPP isomerase</fullName>
    </alternativeName>
    <alternativeName>
        <fullName evidence="10">Isopentenyl pyrophosphate isomerase</fullName>
    </alternativeName>
</protein>
<sequence>MCVTATETRVTEEVVLVDSEGRAVGTHPKATVHTTRTPLHLAFSCYVFNGDGEVLVTERARDKNTWPGVTTNSCCGHPGPGEDLGEAVIRRLAQELGIDVDGIFLLLPDFRYRAVMDNGVVENELCPVFGVLYDGPAPRPNPDEVHRAQWIPWTEFSRFVADGGAVSPWCADQIPLLQALGADPGLWPVGDASKLPEAAPFVSH</sequence>
<gene>
    <name evidence="10" type="primary">idi</name>
    <name evidence="13" type="ORF">SAMN05421642_11864</name>
</gene>
<dbReference type="InterPro" id="IPR011876">
    <property type="entry name" value="IsopentenylPP_isomerase_typ1"/>
</dbReference>
<dbReference type="OrthoDB" id="9809458at2"/>
<evidence type="ECO:0000256" key="6">
    <source>
        <dbReference type="ARBA" id="ARBA00022842"/>
    </source>
</evidence>
<dbReference type="AlphaFoldDB" id="A0A239MKB5"/>
<feature type="binding site" evidence="10">
    <location>
        <position position="122"/>
    </location>
    <ligand>
        <name>Mn(2+)</name>
        <dbReference type="ChEBI" id="CHEBI:29035"/>
    </ligand>
</feature>
<name>A0A239MKB5_9NOCA</name>
<dbReference type="PROSITE" id="PS51462">
    <property type="entry name" value="NUDIX"/>
    <property type="match status" value="1"/>
</dbReference>
<keyword evidence="5 10" id="KW-0479">Metal-binding</keyword>
<dbReference type="EMBL" id="FZOW01000018">
    <property type="protein sequence ID" value="SNT42209.1"/>
    <property type="molecule type" value="Genomic_DNA"/>
</dbReference>
<evidence type="ECO:0000256" key="11">
    <source>
        <dbReference type="PIRSR" id="PIRSR018427-1"/>
    </source>
</evidence>
<comment type="cofactor">
    <cofactor evidence="10">
        <name>Mg(2+)</name>
        <dbReference type="ChEBI" id="CHEBI:18420"/>
    </cofactor>
    <text evidence="10">Binds 1 Mg(2+) ion per subunit. The magnesium ion binds only when substrate is bound.</text>
</comment>
<comment type="catalytic activity">
    <reaction evidence="10">
        <text>isopentenyl diphosphate = dimethylallyl diphosphate</text>
        <dbReference type="Rhea" id="RHEA:23284"/>
        <dbReference type="ChEBI" id="CHEBI:57623"/>
        <dbReference type="ChEBI" id="CHEBI:128769"/>
        <dbReference type="EC" id="5.3.3.2"/>
    </reaction>
</comment>
<dbReference type="PIRSF" id="PIRSF018427">
    <property type="entry name" value="Isopntndiph_ism"/>
    <property type="match status" value="1"/>
</dbReference>
<comment type="pathway">
    <text evidence="1 10">Isoprenoid biosynthesis; dimethylallyl diphosphate biosynthesis; dimethylallyl diphosphate from isopentenyl diphosphate: step 1/1.</text>
</comment>
<dbReference type="Proteomes" id="UP000198327">
    <property type="component" value="Unassembled WGS sequence"/>
</dbReference>
<keyword evidence="14" id="KW-1185">Reference proteome</keyword>
<dbReference type="PANTHER" id="PTHR10885">
    <property type="entry name" value="ISOPENTENYL-DIPHOSPHATE DELTA-ISOMERASE"/>
    <property type="match status" value="1"/>
</dbReference>
<evidence type="ECO:0000256" key="3">
    <source>
        <dbReference type="ARBA" id="ARBA00012057"/>
    </source>
</evidence>
<evidence type="ECO:0000313" key="14">
    <source>
        <dbReference type="Proteomes" id="UP000198327"/>
    </source>
</evidence>
<dbReference type="InterPro" id="IPR056375">
    <property type="entry name" value="Idi_bact"/>
</dbReference>
<proteinExistence type="inferred from homology"/>
<keyword evidence="4 10" id="KW-0963">Cytoplasm</keyword>
<comment type="cofactor">
    <cofactor evidence="10">
        <name>Mn(2+)</name>
        <dbReference type="ChEBI" id="CHEBI:29035"/>
    </cofactor>
    <text evidence="10">Binds 1 Mn(2+) ion per subunit.</text>
</comment>
<accession>A0A239MKB5</accession>
<evidence type="ECO:0000256" key="10">
    <source>
        <dbReference type="HAMAP-Rule" id="MF_00202"/>
    </source>
</evidence>
<dbReference type="GO" id="GO:0004452">
    <property type="term" value="F:isopentenyl-diphosphate delta-isomerase activity"/>
    <property type="evidence" value="ECO:0007669"/>
    <property type="project" value="UniProtKB-UniRule"/>
</dbReference>
<dbReference type="GO" id="GO:0005737">
    <property type="term" value="C:cytoplasm"/>
    <property type="evidence" value="ECO:0007669"/>
    <property type="project" value="UniProtKB-SubCell"/>
</dbReference>
<dbReference type="CDD" id="cd02885">
    <property type="entry name" value="NUDIX_IPP_Isomerase"/>
    <property type="match status" value="1"/>
</dbReference>
<comment type="function">
    <text evidence="10">Catalyzes the 1,3-allylic rearrangement of the homoallylic substrate isopentenyl (IPP) to its highly electrophilic allylic isomer, dimethylallyl diphosphate (DMAPP).</text>
</comment>
<dbReference type="InterPro" id="IPR000086">
    <property type="entry name" value="NUDIX_hydrolase_dom"/>
</dbReference>
<evidence type="ECO:0000256" key="7">
    <source>
        <dbReference type="ARBA" id="ARBA00023211"/>
    </source>
</evidence>
<feature type="binding site" evidence="10">
    <location>
        <position position="40"/>
    </location>
    <ligand>
        <name>Mn(2+)</name>
        <dbReference type="ChEBI" id="CHEBI:29035"/>
    </ligand>
</feature>
<dbReference type="SUPFAM" id="SSF55811">
    <property type="entry name" value="Nudix"/>
    <property type="match status" value="1"/>
</dbReference>
<evidence type="ECO:0000256" key="5">
    <source>
        <dbReference type="ARBA" id="ARBA00022723"/>
    </source>
</evidence>
<evidence type="ECO:0000256" key="8">
    <source>
        <dbReference type="ARBA" id="ARBA00023229"/>
    </source>
</evidence>
<dbReference type="GO" id="GO:0050992">
    <property type="term" value="P:dimethylallyl diphosphate biosynthetic process"/>
    <property type="evidence" value="ECO:0007669"/>
    <property type="project" value="UniProtKB-UniRule"/>
</dbReference>
<comment type="subcellular location">
    <subcellularLocation>
        <location evidence="10">Cytoplasm</location>
    </subcellularLocation>
</comment>
<evidence type="ECO:0000256" key="4">
    <source>
        <dbReference type="ARBA" id="ARBA00022490"/>
    </source>
</evidence>
<comment type="similarity">
    <text evidence="2 10">Belongs to the IPP isomerase type 1 family.</text>
</comment>
<evidence type="ECO:0000256" key="2">
    <source>
        <dbReference type="ARBA" id="ARBA00007579"/>
    </source>
</evidence>